<dbReference type="GO" id="GO:0005886">
    <property type="term" value="C:plasma membrane"/>
    <property type="evidence" value="ECO:0007669"/>
    <property type="project" value="UniProtKB-SubCell"/>
</dbReference>
<dbReference type="Proteomes" id="UP000198607">
    <property type="component" value="Unassembled WGS sequence"/>
</dbReference>
<feature type="transmembrane region" description="Helical" evidence="8">
    <location>
        <begin position="286"/>
        <end position="309"/>
    </location>
</feature>
<dbReference type="PANTHER" id="PTHR22926:SF3">
    <property type="entry name" value="UNDECAPRENYL-PHOSPHATE ALPHA-N-ACETYLGLUCOSAMINYL 1-PHOSPHATE TRANSFERASE"/>
    <property type="match status" value="1"/>
</dbReference>
<protein>
    <submittedName>
        <fullName evidence="9">UDP-N-acetylmuramyl pentapeptide phosphotransferase/UDP-N-acetylglucosamine-1-phosphate transferase</fullName>
    </submittedName>
</protein>
<evidence type="ECO:0000256" key="1">
    <source>
        <dbReference type="ARBA" id="ARBA00004651"/>
    </source>
</evidence>
<proteinExistence type="predicted"/>
<dbReference type="STRING" id="83767.SAMN05660652_01995"/>
<evidence type="ECO:0000313" key="10">
    <source>
        <dbReference type="Proteomes" id="UP000198607"/>
    </source>
</evidence>
<dbReference type="EMBL" id="FNCY01000007">
    <property type="protein sequence ID" value="SDH63380.1"/>
    <property type="molecule type" value="Genomic_DNA"/>
</dbReference>
<evidence type="ECO:0000256" key="4">
    <source>
        <dbReference type="ARBA" id="ARBA00022692"/>
    </source>
</evidence>
<feature type="transmembrane region" description="Helical" evidence="8">
    <location>
        <begin position="232"/>
        <end position="250"/>
    </location>
</feature>
<feature type="transmembrane region" description="Helical" evidence="8">
    <location>
        <begin position="176"/>
        <end position="194"/>
    </location>
</feature>
<evidence type="ECO:0000256" key="2">
    <source>
        <dbReference type="ARBA" id="ARBA00022475"/>
    </source>
</evidence>
<sequence length="354" mass="38282">MLVTLVVCVFIVMTQRWHGRLTLDSDQGVQKFHVGATPRVGGVGILAGLIAVWISASGAVAEVLGAMLLAGMPAFVFGLAEDVTKRVSVRARLLATMASGFCAWLLTGVSLTEVEVWGFDALLEFVPISVLFTMVAVAGVANSVNIIDGFNGLAAGSVIICLAALGIIAVDVGDGVIASICLSLAAVLAGFLAVNFPLGKLFLGDGGAYLLGFLVAWLAVMLPTRNPSVSEWAPLLACGYPVLEVLFSMARRYKRSLNPGYPDRLHLHSLVKMRIIRRHFKGWPACFRNAAVSPICWVYASLPALLAVYFREQTLCLMASFVFSAFVYWLCYRRLVCFHWGRRSIKNSVPQYSS</sequence>
<feature type="transmembrane region" description="Helical" evidence="8">
    <location>
        <begin position="40"/>
        <end position="70"/>
    </location>
</feature>
<keyword evidence="7" id="KW-0460">Magnesium</keyword>
<keyword evidence="6 8" id="KW-0472">Membrane</keyword>
<feature type="transmembrane region" description="Helical" evidence="8">
    <location>
        <begin position="153"/>
        <end position="170"/>
    </location>
</feature>
<feature type="transmembrane region" description="Helical" evidence="8">
    <location>
        <begin position="201"/>
        <end position="220"/>
    </location>
</feature>
<keyword evidence="7" id="KW-0479">Metal-binding</keyword>
<organism evidence="9 10">
    <name type="scientific">Propionivibrio dicarboxylicus</name>
    <dbReference type="NCBI Taxonomy" id="83767"/>
    <lineage>
        <taxon>Bacteria</taxon>
        <taxon>Pseudomonadati</taxon>
        <taxon>Pseudomonadota</taxon>
        <taxon>Betaproteobacteria</taxon>
        <taxon>Rhodocyclales</taxon>
        <taxon>Rhodocyclaceae</taxon>
        <taxon>Propionivibrio</taxon>
    </lineage>
</organism>
<feature type="transmembrane region" description="Helical" evidence="8">
    <location>
        <begin position="315"/>
        <end position="332"/>
    </location>
</feature>
<keyword evidence="3 9" id="KW-0808">Transferase</keyword>
<keyword evidence="10" id="KW-1185">Reference proteome</keyword>
<dbReference type="GO" id="GO:0044038">
    <property type="term" value="P:cell wall macromolecule biosynthetic process"/>
    <property type="evidence" value="ECO:0007669"/>
    <property type="project" value="TreeGrafter"/>
</dbReference>
<feature type="transmembrane region" description="Helical" evidence="8">
    <location>
        <begin position="121"/>
        <end position="141"/>
    </location>
</feature>
<dbReference type="GO" id="GO:0016780">
    <property type="term" value="F:phosphotransferase activity, for other substituted phosphate groups"/>
    <property type="evidence" value="ECO:0007669"/>
    <property type="project" value="InterPro"/>
</dbReference>
<evidence type="ECO:0000256" key="8">
    <source>
        <dbReference type="SAM" id="Phobius"/>
    </source>
</evidence>
<keyword evidence="5 8" id="KW-1133">Transmembrane helix</keyword>
<dbReference type="PANTHER" id="PTHR22926">
    <property type="entry name" value="PHOSPHO-N-ACETYLMURAMOYL-PENTAPEPTIDE-TRANSFERASE"/>
    <property type="match status" value="1"/>
</dbReference>
<evidence type="ECO:0000256" key="5">
    <source>
        <dbReference type="ARBA" id="ARBA00022989"/>
    </source>
</evidence>
<dbReference type="Pfam" id="PF00953">
    <property type="entry name" value="Glycos_transf_4"/>
    <property type="match status" value="1"/>
</dbReference>
<reference evidence="9 10" key="1">
    <citation type="submission" date="2016-10" db="EMBL/GenBank/DDBJ databases">
        <authorList>
            <person name="de Groot N.N."/>
        </authorList>
    </citation>
    <scope>NUCLEOTIDE SEQUENCE [LARGE SCALE GENOMIC DNA]</scope>
    <source>
        <strain evidence="9 10">DSM 5885</strain>
    </source>
</reference>
<dbReference type="AlphaFoldDB" id="A0A1G8E0V8"/>
<evidence type="ECO:0000256" key="7">
    <source>
        <dbReference type="PIRSR" id="PIRSR600715-1"/>
    </source>
</evidence>
<evidence type="ECO:0000313" key="9">
    <source>
        <dbReference type="EMBL" id="SDH63380.1"/>
    </source>
</evidence>
<dbReference type="InterPro" id="IPR000715">
    <property type="entry name" value="Glycosyl_transferase_4"/>
</dbReference>
<dbReference type="GO" id="GO:0009103">
    <property type="term" value="P:lipopolysaccharide biosynthetic process"/>
    <property type="evidence" value="ECO:0007669"/>
    <property type="project" value="TreeGrafter"/>
</dbReference>
<feature type="binding site" evidence="7">
    <location>
        <position position="145"/>
    </location>
    <ligand>
        <name>Mg(2+)</name>
        <dbReference type="ChEBI" id="CHEBI:18420"/>
    </ligand>
</feature>
<dbReference type="CDD" id="cd06912">
    <property type="entry name" value="GT_MraY_like"/>
    <property type="match status" value="1"/>
</dbReference>
<evidence type="ECO:0000256" key="6">
    <source>
        <dbReference type="ARBA" id="ARBA00023136"/>
    </source>
</evidence>
<dbReference type="GO" id="GO:0071555">
    <property type="term" value="P:cell wall organization"/>
    <property type="evidence" value="ECO:0007669"/>
    <property type="project" value="TreeGrafter"/>
</dbReference>
<keyword evidence="2" id="KW-1003">Cell membrane</keyword>
<comment type="cofactor">
    <cofactor evidence="7">
        <name>Mg(2+)</name>
        <dbReference type="ChEBI" id="CHEBI:18420"/>
    </cofactor>
</comment>
<gene>
    <name evidence="9" type="ORF">SAMN05660652_01995</name>
</gene>
<keyword evidence="4 8" id="KW-0812">Transmembrane</keyword>
<name>A0A1G8E0V8_9RHOO</name>
<accession>A0A1G8E0V8</accession>
<evidence type="ECO:0000256" key="3">
    <source>
        <dbReference type="ARBA" id="ARBA00022679"/>
    </source>
</evidence>
<dbReference type="GO" id="GO:0046872">
    <property type="term" value="F:metal ion binding"/>
    <property type="evidence" value="ECO:0007669"/>
    <property type="project" value="UniProtKB-KW"/>
</dbReference>
<feature type="binding site" evidence="7">
    <location>
        <position position="205"/>
    </location>
    <ligand>
        <name>Mg(2+)</name>
        <dbReference type="ChEBI" id="CHEBI:18420"/>
    </ligand>
</feature>
<comment type="subcellular location">
    <subcellularLocation>
        <location evidence="1">Cell membrane</location>
        <topology evidence="1">Multi-pass membrane protein</topology>
    </subcellularLocation>
</comment>
<feature type="transmembrane region" description="Helical" evidence="8">
    <location>
        <begin position="91"/>
        <end position="109"/>
    </location>
</feature>